<evidence type="ECO:0000313" key="2">
    <source>
        <dbReference type="EMBL" id="GAT13627.1"/>
    </source>
</evidence>
<dbReference type="OrthoDB" id="9787435at2"/>
<dbReference type="PANTHER" id="PTHR45033:SF3">
    <property type="entry name" value="DEHYDROGENASE, PUTATIVE (AFU_ORTHOLOGUE AFUA_2G13270)-RELATED"/>
    <property type="match status" value="1"/>
</dbReference>
<reference evidence="3" key="2">
    <citation type="submission" date="2016-02" db="EMBL/GenBank/DDBJ databases">
        <title>Draft genome sequence of five rapidly growing Mycobacterium species.</title>
        <authorList>
            <person name="Katahira K."/>
            <person name="Gotou Y."/>
            <person name="Iida K."/>
            <person name="Ogura Y."/>
            <person name="Hayashi T."/>
        </authorList>
    </citation>
    <scope>NUCLEOTIDE SEQUENCE [LARGE SCALE GENOMIC DNA]</scope>
    <source>
        <strain evidence="3">JCM6362</strain>
    </source>
</reference>
<comment type="caution">
    <text evidence="2">The sequence shown here is derived from an EMBL/GenBank/DDBJ whole genome shotgun (WGS) entry which is preliminary data.</text>
</comment>
<name>A0A100XBN0_MYCTH</name>
<dbReference type="Proteomes" id="UP000069654">
    <property type="component" value="Unassembled WGS sequence"/>
</dbReference>
<dbReference type="SMART" id="SM00829">
    <property type="entry name" value="PKS_ER"/>
    <property type="match status" value="1"/>
</dbReference>
<dbReference type="EMBL" id="BCTB01000003">
    <property type="protein sequence ID" value="GAT13627.1"/>
    <property type="molecule type" value="Genomic_DNA"/>
</dbReference>
<dbReference type="InterPro" id="IPR013154">
    <property type="entry name" value="ADH-like_N"/>
</dbReference>
<dbReference type="InterPro" id="IPR036291">
    <property type="entry name" value="NAD(P)-bd_dom_sf"/>
</dbReference>
<dbReference type="STRING" id="1797.RMCT_0598"/>
<dbReference type="InterPro" id="IPR052711">
    <property type="entry name" value="Zinc_ADH-like"/>
</dbReference>
<dbReference type="Pfam" id="PF08240">
    <property type="entry name" value="ADH_N"/>
    <property type="match status" value="1"/>
</dbReference>
<dbReference type="SUPFAM" id="SSF51735">
    <property type="entry name" value="NAD(P)-binding Rossmann-fold domains"/>
    <property type="match status" value="1"/>
</dbReference>
<accession>A0A100XBN0</accession>
<dbReference type="AlphaFoldDB" id="A0A100XBN0"/>
<dbReference type="InterPro" id="IPR020843">
    <property type="entry name" value="ER"/>
</dbReference>
<organism evidence="2 3">
    <name type="scientific">Mycolicibacterium thermoresistibile</name>
    <name type="common">Mycobacterium thermoresistibile</name>
    <dbReference type="NCBI Taxonomy" id="1797"/>
    <lineage>
        <taxon>Bacteria</taxon>
        <taxon>Bacillati</taxon>
        <taxon>Actinomycetota</taxon>
        <taxon>Actinomycetes</taxon>
        <taxon>Mycobacteriales</taxon>
        <taxon>Mycobacteriaceae</taxon>
        <taxon>Mycolicibacterium</taxon>
    </lineage>
</organism>
<reference evidence="2 3" key="1">
    <citation type="journal article" date="2016" name="Genome Announc.">
        <title>Draft Genome Sequences of Five Rapidly Growing Mycobacterium Species, M. thermoresistibile, M. fortuitum subsp. acetamidolyticum, M. canariasense, M. brisbanense, and M. novocastrense.</title>
        <authorList>
            <person name="Katahira K."/>
            <person name="Ogura Y."/>
            <person name="Gotoh Y."/>
            <person name="Hayashi T."/>
        </authorList>
    </citation>
    <scope>NUCLEOTIDE SEQUENCE [LARGE SCALE GENOMIC DNA]</scope>
    <source>
        <strain evidence="2 3">JCM6362</strain>
    </source>
</reference>
<evidence type="ECO:0000313" key="3">
    <source>
        <dbReference type="Proteomes" id="UP000069654"/>
    </source>
</evidence>
<dbReference type="InterPro" id="IPR011032">
    <property type="entry name" value="GroES-like_sf"/>
</dbReference>
<sequence>MKAAVVRQWGGPERLGVEPVPDPVPRAGEVVVELRARSVNRRDVILRQRGCGLELPKILGMDGAGMRCDTGEEVVIYPCLNWGDNRAGPGSHFAIVGDATDGTYAELVAVPESVLYPKPPKLSWEEAAALPCAALTAYRALFTRARVMAGETVLVLGAGGDVSTFAVMFAAAADAEVYVTSSSPSKIRAVQKIGAKGGVLHTDPDWPQQVRELTSGGADVIISGSGSMVTGALDCVKVGGRIAVFGPCGGRMAMINVPALFLGQVSILGSNLGSPDDFGEMLVFVRRNDIRPVIDRVYPLSEISRAHSYFESQVRVGKVVVTTPA</sequence>
<gene>
    <name evidence="2" type="ORF">RMCT_0598</name>
</gene>
<dbReference type="Gene3D" id="3.90.180.10">
    <property type="entry name" value="Medium-chain alcohol dehydrogenases, catalytic domain"/>
    <property type="match status" value="1"/>
</dbReference>
<evidence type="ECO:0000259" key="1">
    <source>
        <dbReference type="SMART" id="SM00829"/>
    </source>
</evidence>
<protein>
    <submittedName>
        <fullName evidence="2">Oxidoreductase</fullName>
    </submittedName>
</protein>
<dbReference type="GO" id="GO:0016491">
    <property type="term" value="F:oxidoreductase activity"/>
    <property type="evidence" value="ECO:0007669"/>
    <property type="project" value="InterPro"/>
</dbReference>
<dbReference type="Pfam" id="PF00107">
    <property type="entry name" value="ADH_zinc_N"/>
    <property type="match status" value="1"/>
</dbReference>
<dbReference type="InterPro" id="IPR013149">
    <property type="entry name" value="ADH-like_C"/>
</dbReference>
<dbReference type="PANTHER" id="PTHR45033">
    <property type="match status" value="1"/>
</dbReference>
<feature type="domain" description="Enoyl reductase (ER)" evidence="1">
    <location>
        <begin position="10"/>
        <end position="321"/>
    </location>
</feature>
<dbReference type="SUPFAM" id="SSF50129">
    <property type="entry name" value="GroES-like"/>
    <property type="match status" value="1"/>
</dbReference>
<dbReference type="RefSeq" id="WP_040548804.1">
    <property type="nucleotide sequence ID" value="NZ_BCTB01000003.1"/>
</dbReference>
<proteinExistence type="predicted"/>